<reference evidence="3" key="1">
    <citation type="submission" date="2021-03" db="EMBL/GenBank/DDBJ databases">
        <title>Proteiniclasticum marinus sp. nov., isolated from tidal flat sediment.</title>
        <authorList>
            <person name="Namirimu T."/>
            <person name="Yang J.-A."/>
            <person name="Yang S.-H."/>
            <person name="Kim Y.-J."/>
            <person name="Kwon K.K."/>
        </authorList>
    </citation>
    <scope>NUCLEOTIDE SEQUENCE</scope>
    <source>
        <strain evidence="3">SCR006</strain>
    </source>
</reference>
<dbReference type="Proteomes" id="UP000664218">
    <property type="component" value="Unassembled WGS sequence"/>
</dbReference>
<feature type="transmembrane region" description="Helical" evidence="1">
    <location>
        <begin position="75"/>
        <end position="94"/>
    </location>
</feature>
<sequence>MDYKDLLERFREGNVSKEEEEVIRKDIEKAQAIEAFISEELERELDLSLEVADSENHEEETSKLKKSVNKRLRKVVLSSVLLVVALYITIFYGISPLVDSLYYNPMKTSVGQSDHDISFDVYAITELNKPGLSPSTVYVDQEGFGKYNVMYSYRDVFTDENYDVNQVLQRGEIENSYSDPISQSSMFMGIMYPSNDNDAAVSKEKVMNHLMQLNPITYVSMSILFEKDLSMEELYRLEESYPEIEFEWAGIRTESSDQSKELIGISLLSSKVSSPLLGDEKISEKYPAFFMLDWLVHPVNRTEDTSLIAQAYEEHYRSLLQYAIERKDAIGVMEYREGKTDFYEAALDYADNQGIETYGVLVYGEAEDLLLLVEDESVRSLEFNQASVSRKNIK</sequence>
<organism evidence="3 4">
    <name type="scientific">Proteiniclasticum aestuarii</name>
    <dbReference type="NCBI Taxonomy" id="2817862"/>
    <lineage>
        <taxon>Bacteria</taxon>
        <taxon>Bacillati</taxon>
        <taxon>Bacillota</taxon>
        <taxon>Clostridia</taxon>
        <taxon>Eubacteriales</taxon>
        <taxon>Clostridiaceae</taxon>
        <taxon>Proteiniclasticum</taxon>
    </lineage>
</organism>
<feature type="domain" description="Sigma factor regulator C-terminal" evidence="2">
    <location>
        <begin position="210"/>
        <end position="384"/>
    </location>
</feature>
<dbReference type="Pfam" id="PF13791">
    <property type="entry name" value="Sigma_reg_C"/>
    <property type="match status" value="1"/>
</dbReference>
<evidence type="ECO:0000259" key="2">
    <source>
        <dbReference type="Pfam" id="PF13791"/>
    </source>
</evidence>
<accession>A0A939KLP3</accession>
<evidence type="ECO:0000256" key="1">
    <source>
        <dbReference type="SAM" id="Phobius"/>
    </source>
</evidence>
<keyword evidence="1" id="KW-0472">Membrane</keyword>
<dbReference type="InterPro" id="IPR025672">
    <property type="entry name" value="Sigma_reg_C_dom"/>
</dbReference>
<dbReference type="RefSeq" id="WP_207600410.1">
    <property type="nucleotide sequence ID" value="NZ_JAFNJU010000010.1"/>
</dbReference>
<comment type="caution">
    <text evidence="3">The sequence shown here is derived from an EMBL/GenBank/DDBJ whole genome shotgun (WGS) entry which is preliminary data.</text>
</comment>
<evidence type="ECO:0000313" key="4">
    <source>
        <dbReference type="Proteomes" id="UP000664218"/>
    </source>
</evidence>
<dbReference type="AlphaFoldDB" id="A0A939KLP3"/>
<dbReference type="EMBL" id="JAFNJU010000010">
    <property type="protein sequence ID" value="MBO1265890.1"/>
    <property type="molecule type" value="Genomic_DNA"/>
</dbReference>
<protein>
    <submittedName>
        <fullName evidence="3">Anti sigma factor C-terminal domain-containing protein</fullName>
    </submittedName>
</protein>
<keyword evidence="4" id="KW-1185">Reference proteome</keyword>
<proteinExistence type="predicted"/>
<evidence type="ECO:0000313" key="3">
    <source>
        <dbReference type="EMBL" id="MBO1265890.1"/>
    </source>
</evidence>
<keyword evidence="1" id="KW-0812">Transmembrane</keyword>
<name>A0A939KLP3_9CLOT</name>
<keyword evidence="1" id="KW-1133">Transmembrane helix</keyword>
<gene>
    <name evidence="3" type="ORF">J3A84_12690</name>
</gene>